<dbReference type="CDD" id="cd00112">
    <property type="entry name" value="LDLa"/>
    <property type="match status" value="1"/>
</dbReference>
<evidence type="ECO:0000256" key="6">
    <source>
        <dbReference type="ARBA" id="ARBA00023136"/>
    </source>
</evidence>
<sequence length="151" mass="16677">MDGTDESETQCQSYKGCLNNSTQYQCAGGHCISKDFVCDGKHDCPLNDDEEDCGGHCISKDFVCDGKHDCPLNDDEEECGGHCISKDFVCDGKHDCPLNDDEDDCDINECKSDILACDHYCTNLPGSYTCTCQQHYTLQHYDNVTCKSTGV</sequence>
<dbReference type="PROSITE" id="PS50068">
    <property type="entry name" value="LDLRA_2"/>
    <property type="match status" value="2"/>
</dbReference>
<dbReference type="Proteomes" id="UP001286313">
    <property type="component" value="Unassembled WGS sequence"/>
</dbReference>
<dbReference type="Pfam" id="PF07645">
    <property type="entry name" value="EGF_CA"/>
    <property type="match status" value="1"/>
</dbReference>
<evidence type="ECO:0000256" key="9">
    <source>
        <dbReference type="ARBA" id="ARBA00023180"/>
    </source>
</evidence>
<dbReference type="InterPro" id="IPR051221">
    <property type="entry name" value="LDLR-related"/>
</dbReference>
<gene>
    <name evidence="12" type="ORF">Pcinc_042238</name>
</gene>
<dbReference type="Gene3D" id="4.10.1220.10">
    <property type="entry name" value="EGF-type module"/>
    <property type="match status" value="1"/>
</dbReference>
<dbReference type="InterPro" id="IPR001881">
    <property type="entry name" value="EGF-like_Ca-bd_dom"/>
</dbReference>
<dbReference type="PROSITE" id="PS01209">
    <property type="entry name" value="LDLRA_1"/>
    <property type="match status" value="2"/>
</dbReference>
<dbReference type="InterPro" id="IPR023415">
    <property type="entry name" value="LDLR_class-A_CS"/>
</dbReference>
<comment type="subcellular location">
    <subcellularLocation>
        <location evidence="1">Membrane</location>
        <topology evidence="1">Single-pass membrane protein</topology>
    </subcellularLocation>
</comment>
<evidence type="ECO:0000313" key="12">
    <source>
        <dbReference type="EMBL" id="KAK3851085.1"/>
    </source>
</evidence>
<feature type="disulfide bond" evidence="10">
    <location>
        <begin position="26"/>
        <end position="44"/>
    </location>
</feature>
<keyword evidence="3" id="KW-0812">Transmembrane</keyword>
<dbReference type="SMART" id="SM00192">
    <property type="entry name" value="LDLa"/>
    <property type="match status" value="2"/>
</dbReference>
<dbReference type="Pfam" id="PF00057">
    <property type="entry name" value="Ldl_recept_a"/>
    <property type="match status" value="2"/>
</dbReference>
<keyword evidence="6" id="KW-0472">Membrane</keyword>
<dbReference type="InterPro" id="IPR000152">
    <property type="entry name" value="EGF-type_Asp/Asn_hydroxyl_site"/>
</dbReference>
<dbReference type="Gene3D" id="4.10.400.10">
    <property type="entry name" value="Low-density Lipoprotein Receptor"/>
    <property type="match status" value="2"/>
</dbReference>
<organism evidence="12 13">
    <name type="scientific">Petrolisthes cinctipes</name>
    <name type="common">Flat porcelain crab</name>
    <dbReference type="NCBI Taxonomy" id="88211"/>
    <lineage>
        <taxon>Eukaryota</taxon>
        <taxon>Metazoa</taxon>
        <taxon>Ecdysozoa</taxon>
        <taxon>Arthropoda</taxon>
        <taxon>Crustacea</taxon>
        <taxon>Multicrustacea</taxon>
        <taxon>Malacostraca</taxon>
        <taxon>Eumalacostraca</taxon>
        <taxon>Eucarida</taxon>
        <taxon>Decapoda</taxon>
        <taxon>Pleocyemata</taxon>
        <taxon>Anomura</taxon>
        <taxon>Galatheoidea</taxon>
        <taxon>Porcellanidae</taxon>
        <taxon>Petrolisthes</taxon>
    </lineage>
</organism>
<evidence type="ECO:0000256" key="4">
    <source>
        <dbReference type="ARBA" id="ARBA00022737"/>
    </source>
</evidence>
<accession>A0AAE1EHJ8</accession>
<evidence type="ECO:0000259" key="11">
    <source>
        <dbReference type="SMART" id="SM00179"/>
    </source>
</evidence>
<proteinExistence type="predicted"/>
<evidence type="ECO:0000256" key="7">
    <source>
        <dbReference type="ARBA" id="ARBA00023157"/>
    </source>
</evidence>
<comment type="caution">
    <text evidence="12">The sequence shown here is derived from an EMBL/GenBank/DDBJ whole genome shotgun (WGS) entry which is preliminary data.</text>
</comment>
<comment type="caution">
    <text evidence="10">Lacks conserved residue(s) required for the propagation of feature annotation.</text>
</comment>
<protein>
    <recommendedName>
        <fullName evidence="11">EGF-like calcium-binding domain-containing protein</fullName>
    </recommendedName>
</protein>
<dbReference type="PROSITE" id="PS00010">
    <property type="entry name" value="ASX_HYDROXYL"/>
    <property type="match status" value="1"/>
</dbReference>
<keyword evidence="2" id="KW-0245">EGF-like domain</keyword>
<dbReference type="InterPro" id="IPR049883">
    <property type="entry name" value="NOTCH1_EGF-like"/>
</dbReference>
<evidence type="ECO:0000256" key="8">
    <source>
        <dbReference type="ARBA" id="ARBA00023170"/>
    </source>
</evidence>
<dbReference type="SUPFAM" id="SSF57196">
    <property type="entry name" value="EGF/Laminin"/>
    <property type="match status" value="1"/>
</dbReference>
<dbReference type="SMART" id="SM00179">
    <property type="entry name" value="EGF_CA"/>
    <property type="match status" value="1"/>
</dbReference>
<keyword evidence="7 10" id="KW-1015">Disulfide bond</keyword>
<reference evidence="12" key="1">
    <citation type="submission" date="2023-10" db="EMBL/GenBank/DDBJ databases">
        <title>Genome assemblies of two species of porcelain crab, Petrolisthes cinctipes and Petrolisthes manimaculis (Anomura: Porcellanidae).</title>
        <authorList>
            <person name="Angst P."/>
        </authorList>
    </citation>
    <scope>NUCLEOTIDE SEQUENCE</scope>
    <source>
        <strain evidence="12">PB745_01</strain>
        <tissue evidence="12">Gill</tissue>
    </source>
</reference>
<keyword evidence="13" id="KW-1185">Reference proteome</keyword>
<evidence type="ECO:0000256" key="2">
    <source>
        <dbReference type="ARBA" id="ARBA00022536"/>
    </source>
</evidence>
<feature type="disulfide bond" evidence="10">
    <location>
        <begin position="90"/>
        <end position="105"/>
    </location>
</feature>
<dbReference type="InterPro" id="IPR002172">
    <property type="entry name" value="LDrepeatLR_classA_rpt"/>
</dbReference>
<evidence type="ECO:0000256" key="1">
    <source>
        <dbReference type="ARBA" id="ARBA00004167"/>
    </source>
</evidence>
<feature type="domain" description="EGF-like calcium-binding" evidence="11">
    <location>
        <begin position="106"/>
        <end position="147"/>
    </location>
</feature>
<evidence type="ECO:0000256" key="3">
    <source>
        <dbReference type="ARBA" id="ARBA00022692"/>
    </source>
</evidence>
<dbReference type="AlphaFoldDB" id="A0AAE1EHJ8"/>
<keyword evidence="4" id="KW-0677">Repeat</keyword>
<keyword evidence="5" id="KW-1133">Transmembrane helix</keyword>
<feature type="disulfide bond" evidence="10">
    <location>
        <begin position="38"/>
        <end position="53"/>
    </location>
</feature>
<dbReference type="GO" id="GO:0043235">
    <property type="term" value="C:receptor complex"/>
    <property type="evidence" value="ECO:0007669"/>
    <property type="project" value="TreeGrafter"/>
</dbReference>
<dbReference type="EMBL" id="JAWQEG010008052">
    <property type="protein sequence ID" value="KAK3851085.1"/>
    <property type="molecule type" value="Genomic_DNA"/>
</dbReference>
<dbReference type="PRINTS" id="PR00261">
    <property type="entry name" value="LDLRECEPTOR"/>
</dbReference>
<dbReference type="GO" id="GO:0005886">
    <property type="term" value="C:plasma membrane"/>
    <property type="evidence" value="ECO:0007669"/>
    <property type="project" value="TreeGrafter"/>
</dbReference>
<evidence type="ECO:0000256" key="10">
    <source>
        <dbReference type="PROSITE-ProRule" id="PRU00124"/>
    </source>
</evidence>
<name>A0AAE1EHJ8_PETCI</name>
<dbReference type="GO" id="GO:0005509">
    <property type="term" value="F:calcium ion binding"/>
    <property type="evidence" value="ECO:0007669"/>
    <property type="project" value="InterPro"/>
</dbReference>
<dbReference type="SUPFAM" id="SSF57424">
    <property type="entry name" value="LDL receptor-like module"/>
    <property type="match status" value="2"/>
</dbReference>
<dbReference type="InterPro" id="IPR036055">
    <property type="entry name" value="LDL_receptor-like_sf"/>
</dbReference>
<keyword evidence="9" id="KW-0325">Glycoprotein</keyword>
<keyword evidence="8" id="KW-0675">Receptor</keyword>
<evidence type="ECO:0000313" key="13">
    <source>
        <dbReference type="Proteomes" id="UP001286313"/>
    </source>
</evidence>
<evidence type="ECO:0000256" key="5">
    <source>
        <dbReference type="ARBA" id="ARBA00022989"/>
    </source>
</evidence>
<dbReference type="PANTHER" id="PTHR22722">
    <property type="entry name" value="LOW-DENSITY LIPOPROTEIN RECEPTOR-RELATED PROTEIN 2-RELATED"/>
    <property type="match status" value="1"/>
</dbReference>
<dbReference type="Gene3D" id="2.10.25.10">
    <property type="entry name" value="Laminin"/>
    <property type="match status" value="1"/>
</dbReference>